<feature type="region of interest" description="Disordered" evidence="1">
    <location>
        <begin position="55"/>
        <end position="75"/>
    </location>
</feature>
<sequence>MSVTGPDAEETGGRGPTGREEAAAPDEIAVPDEAAAPGELTASEGIAIPDELTASEVAAALDPALPRTEPGPPSP</sequence>
<feature type="region of interest" description="Disordered" evidence="1">
    <location>
        <begin position="1"/>
        <end position="28"/>
    </location>
</feature>
<reference evidence="2 3" key="1">
    <citation type="submission" date="2017-05" db="EMBL/GenBank/DDBJ databases">
        <title>Streptomyces alboflavus Genome sequencing and assembly.</title>
        <authorList>
            <person name="Wang Y."/>
            <person name="Du B."/>
            <person name="Ding Y."/>
            <person name="Liu H."/>
            <person name="Hou Q."/>
            <person name="Liu K."/>
            <person name="Wang C."/>
            <person name="Yao L."/>
        </authorList>
    </citation>
    <scope>NUCLEOTIDE SEQUENCE [LARGE SCALE GENOMIC DNA]</scope>
    <source>
        <strain evidence="2 3">MDJK44</strain>
    </source>
</reference>
<dbReference type="AlphaFoldDB" id="A0A1Z1WNT0"/>
<dbReference type="EMBL" id="CP021748">
    <property type="protein sequence ID" value="ARX88085.1"/>
    <property type="molecule type" value="Genomic_DNA"/>
</dbReference>
<accession>A0A1Z1WNT0</accession>
<dbReference type="Proteomes" id="UP000195880">
    <property type="component" value="Chromosome"/>
</dbReference>
<dbReference type="KEGG" id="salf:SMD44_07572"/>
<gene>
    <name evidence="2" type="ORF">SMD44_07572</name>
</gene>
<evidence type="ECO:0000313" key="3">
    <source>
        <dbReference type="Proteomes" id="UP000195880"/>
    </source>
</evidence>
<evidence type="ECO:0000256" key="1">
    <source>
        <dbReference type="SAM" id="MobiDB-lite"/>
    </source>
</evidence>
<evidence type="ECO:0000313" key="2">
    <source>
        <dbReference type="EMBL" id="ARX88085.1"/>
    </source>
</evidence>
<organism evidence="2 3">
    <name type="scientific">Streptomyces alboflavus</name>
    <dbReference type="NCBI Taxonomy" id="67267"/>
    <lineage>
        <taxon>Bacteria</taxon>
        <taxon>Bacillati</taxon>
        <taxon>Actinomycetota</taxon>
        <taxon>Actinomycetes</taxon>
        <taxon>Kitasatosporales</taxon>
        <taxon>Streptomycetaceae</taxon>
        <taxon>Streptomyces</taxon>
    </lineage>
</organism>
<dbReference type="RefSeq" id="WP_087886724.1">
    <property type="nucleotide sequence ID" value="NZ_CP021748.1"/>
</dbReference>
<proteinExistence type="predicted"/>
<name>A0A1Z1WNT0_9ACTN</name>
<keyword evidence="3" id="KW-1185">Reference proteome</keyword>
<protein>
    <submittedName>
        <fullName evidence="2">Uncharacterized protein</fullName>
    </submittedName>
</protein>